<dbReference type="PANTHER" id="PTHR22870">
    <property type="entry name" value="REGULATOR OF CHROMOSOME CONDENSATION"/>
    <property type="match status" value="1"/>
</dbReference>
<evidence type="ECO:0000313" key="6">
    <source>
        <dbReference type="Proteomes" id="UP000193648"/>
    </source>
</evidence>
<dbReference type="GeneID" id="33572454"/>
<dbReference type="OrthoDB" id="5370059at2759"/>
<dbReference type="PROSITE" id="PS00626">
    <property type="entry name" value="RCC1_2"/>
    <property type="match status" value="1"/>
</dbReference>
<name>A0A1Y2G9R7_9FUNG</name>
<dbReference type="Pfam" id="PF00415">
    <property type="entry name" value="RCC1"/>
    <property type="match status" value="1"/>
</dbReference>
<evidence type="ECO:0000259" key="4">
    <source>
        <dbReference type="Pfam" id="PF25390"/>
    </source>
</evidence>
<sequence>MTLAFSLTRRIAQRGALSKCAISSLRYTNRSSSSSNQFHSSSWLSRAAVIEWGYGSKEMNVFDSDSISARGPYQTRIAAGASHRLIALMGEGEAGILGGGMNHSGQLGNGARNEESTFSAIDVSGLDILAVACGREHSMLLATAQDFNDSKSSSDGEKGVGAANPAGAEPLQSPVSSSSSSTLPKRTILFGFGNSMYGQLGLGGSKDTLGKELGGQEVPGFVFEPSPTAVDLPDSNENITQVQCGLDHTIVLTDQGNLYSMGWGADGQLGLGPESSSDRALPTLIERLSWKAKGKEVGRIKQISSSTDFTLALLESNQLWIWGNAEYGQCMVNKKIDRILEPMHIPHPIPESETIEAVAAGGTFGLLLTKSGKVYTCGYGALGLGRDKTHVLMPEQITALSGIRRVVASTDYAAAIDDKGSLYTWGTCGKTGRLGHGDFEHCFEPRKVRMPQEQDGRKVVVHDVALGQNGALALVEYDE</sequence>
<dbReference type="InterPro" id="IPR051210">
    <property type="entry name" value="Ub_ligase/GEF_domain"/>
</dbReference>
<feature type="region of interest" description="Disordered" evidence="3">
    <location>
        <begin position="148"/>
        <end position="182"/>
    </location>
</feature>
<feature type="domain" description="RCC1-like" evidence="4">
    <location>
        <begin position="187"/>
        <end position="469"/>
    </location>
</feature>
<proteinExistence type="predicted"/>
<dbReference type="InterPro" id="IPR009091">
    <property type="entry name" value="RCC1/BLIP-II"/>
</dbReference>
<feature type="repeat" description="RCC1" evidence="2">
    <location>
        <begin position="187"/>
        <end position="255"/>
    </location>
</feature>
<dbReference type="PRINTS" id="PR00633">
    <property type="entry name" value="RCCNDNSATION"/>
</dbReference>
<dbReference type="Pfam" id="PF25390">
    <property type="entry name" value="WD40_RLD"/>
    <property type="match status" value="1"/>
</dbReference>
<dbReference type="STRING" id="64571.A0A1Y2G9R7"/>
<dbReference type="PROSITE" id="PS50012">
    <property type="entry name" value="RCC1_3"/>
    <property type="match status" value="5"/>
</dbReference>
<reference evidence="5 6" key="1">
    <citation type="submission" date="2016-07" db="EMBL/GenBank/DDBJ databases">
        <title>Pervasive Adenine N6-methylation of Active Genes in Fungi.</title>
        <authorList>
            <consortium name="DOE Joint Genome Institute"/>
            <person name="Mondo S.J."/>
            <person name="Dannebaum R.O."/>
            <person name="Kuo R.C."/>
            <person name="Labutti K."/>
            <person name="Haridas S."/>
            <person name="Kuo A."/>
            <person name="Salamov A."/>
            <person name="Ahrendt S.R."/>
            <person name="Lipzen A."/>
            <person name="Sullivan W."/>
            <person name="Andreopoulos W.B."/>
            <person name="Clum A."/>
            <person name="Lindquist E."/>
            <person name="Daum C."/>
            <person name="Ramamoorthy G.K."/>
            <person name="Gryganskyi A."/>
            <person name="Culley D."/>
            <person name="Magnuson J.K."/>
            <person name="James T.Y."/>
            <person name="O'Malley M.A."/>
            <person name="Stajich J.E."/>
            <person name="Spatafora J.W."/>
            <person name="Visel A."/>
            <person name="Grigoriev I.V."/>
        </authorList>
    </citation>
    <scope>NUCLEOTIDE SEQUENCE [LARGE SCALE GENOMIC DNA]</scope>
    <source>
        <strain evidence="5 6">NRRL 3116</strain>
    </source>
</reference>
<dbReference type="AlphaFoldDB" id="A0A1Y2G9R7"/>
<organism evidence="5 6">
    <name type="scientific">Lobosporangium transversale</name>
    <dbReference type="NCBI Taxonomy" id="64571"/>
    <lineage>
        <taxon>Eukaryota</taxon>
        <taxon>Fungi</taxon>
        <taxon>Fungi incertae sedis</taxon>
        <taxon>Mucoromycota</taxon>
        <taxon>Mortierellomycotina</taxon>
        <taxon>Mortierellomycetes</taxon>
        <taxon>Mortierellales</taxon>
        <taxon>Mortierellaceae</taxon>
        <taxon>Lobosporangium</taxon>
    </lineage>
</organism>
<comment type="caution">
    <text evidence="5">The sequence shown here is derived from an EMBL/GenBank/DDBJ whole genome shotgun (WGS) entry which is preliminary data.</text>
</comment>
<feature type="repeat" description="RCC1" evidence="2">
    <location>
        <begin position="420"/>
        <end position="477"/>
    </location>
</feature>
<feature type="compositionally biased region" description="Basic and acidic residues" evidence="3">
    <location>
        <begin position="148"/>
        <end position="158"/>
    </location>
</feature>
<evidence type="ECO:0000256" key="2">
    <source>
        <dbReference type="PROSITE-ProRule" id="PRU00235"/>
    </source>
</evidence>
<keyword evidence="6" id="KW-1185">Reference proteome</keyword>
<dbReference type="InParanoid" id="A0A1Y2G9R7"/>
<feature type="repeat" description="RCC1" evidence="2">
    <location>
        <begin position="256"/>
        <end position="316"/>
    </location>
</feature>
<dbReference type="Gene3D" id="2.130.10.30">
    <property type="entry name" value="Regulator of chromosome condensation 1/beta-lactamase-inhibitor protein II"/>
    <property type="match status" value="2"/>
</dbReference>
<dbReference type="PANTHER" id="PTHR22870:SF408">
    <property type="entry name" value="OS09G0560450 PROTEIN"/>
    <property type="match status" value="1"/>
</dbReference>
<evidence type="ECO:0000313" key="5">
    <source>
        <dbReference type="EMBL" id="ORZ04972.1"/>
    </source>
</evidence>
<evidence type="ECO:0000256" key="3">
    <source>
        <dbReference type="SAM" id="MobiDB-lite"/>
    </source>
</evidence>
<dbReference type="InterPro" id="IPR058923">
    <property type="entry name" value="RCC1-like_dom"/>
</dbReference>
<feature type="repeat" description="RCC1" evidence="2">
    <location>
        <begin position="317"/>
        <end position="371"/>
    </location>
</feature>
<dbReference type="Proteomes" id="UP000193648">
    <property type="component" value="Unassembled WGS sequence"/>
</dbReference>
<protein>
    <submittedName>
        <fullName evidence="5">Regulator of chromosome condensation 1/beta-lactamase-inhibitor protein II</fullName>
    </submittedName>
</protein>
<accession>A0A1Y2G9R7</accession>
<evidence type="ECO:0000256" key="1">
    <source>
        <dbReference type="ARBA" id="ARBA00022737"/>
    </source>
</evidence>
<dbReference type="SUPFAM" id="SSF50985">
    <property type="entry name" value="RCC1/BLIP-II"/>
    <property type="match status" value="1"/>
</dbReference>
<dbReference type="EMBL" id="MCFF01000053">
    <property type="protein sequence ID" value="ORZ04972.1"/>
    <property type="molecule type" value="Genomic_DNA"/>
</dbReference>
<gene>
    <name evidence="5" type="ORF">BCR41DRAFT_425667</name>
</gene>
<dbReference type="InterPro" id="IPR000408">
    <property type="entry name" value="Reg_chr_condens"/>
</dbReference>
<keyword evidence="1" id="KW-0677">Repeat</keyword>
<dbReference type="RefSeq" id="XP_021876836.1">
    <property type="nucleotide sequence ID" value="XM_022030613.1"/>
</dbReference>
<feature type="repeat" description="RCC1" evidence="2">
    <location>
        <begin position="94"/>
        <end position="144"/>
    </location>
</feature>